<evidence type="ECO:0000313" key="2">
    <source>
        <dbReference type="Proteomes" id="UP000504636"/>
    </source>
</evidence>
<evidence type="ECO:0000313" key="1">
    <source>
        <dbReference type="EMBL" id="KAF2805689.1"/>
    </source>
</evidence>
<dbReference type="RefSeq" id="XP_033572653.1">
    <property type="nucleotide sequence ID" value="XM_033723849.1"/>
</dbReference>
<dbReference type="GeneID" id="54464742"/>
<dbReference type="AlphaFoldDB" id="A0A6A6YAQ0"/>
<proteinExistence type="predicted"/>
<name>A0A6A6YAQ0_9PEZI</name>
<protein>
    <submittedName>
        <fullName evidence="1 3">Uncharacterized protein</fullName>
    </submittedName>
</protein>
<accession>A0A6A6YAQ0</accession>
<gene>
    <name evidence="1 3" type="ORF">BDZ99DRAFT_501844</name>
</gene>
<reference evidence="3" key="3">
    <citation type="submission" date="2025-04" db="UniProtKB">
        <authorList>
            <consortium name="RefSeq"/>
        </authorList>
    </citation>
    <scope>IDENTIFICATION</scope>
    <source>
        <strain evidence="3">CBS 304.34</strain>
    </source>
</reference>
<sequence>MQAAKPWNNDCLEVIMDKEDYTNAVWNWILHQWFPAPDYLIVPELLFGGGWADLGVMKIGNPDRLIVVYEGKKSGGSYHTIGHAMNQAVACAKAYKSSPALIAALGTSFVFANTDGKSATCFTADKEGISDIRTVWDDIGPKLVQIKNALGAGGL</sequence>
<dbReference type="OrthoDB" id="3171746at2759"/>
<dbReference type="EMBL" id="MU003709">
    <property type="protein sequence ID" value="KAF2805689.1"/>
    <property type="molecule type" value="Genomic_DNA"/>
</dbReference>
<dbReference type="Proteomes" id="UP000504636">
    <property type="component" value="Unplaced"/>
</dbReference>
<reference evidence="3" key="2">
    <citation type="submission" date="2020-04" db="EMBL/GenBank/DDBJ databases">
        <authorList>
            <consortium name="NCBI Genome Project"/>
        </authorList>
    </citation>
    <scope>NUCLEOTIDE SEQUENCE</scope>
    <source>
        <strain evidence="3">CBS 304.34</strain>
    </source>
</reference>
<evidence type="ECO:0000313" key="3">
    <source>
        <dbReference type="RefSeq" id="XP_033572653.1"/>
    </source>
</evidence>
<organism evidence="1">
    <name type="scientific">Mytilinidion resinicola</name>
    <dbReference type="NCBI Taxonomy" id="574789"/>
    <lineage>
        <taxon>Eukaryota</taxon>
        <taxon>Fungi</taxon>
        <taxon>Dikarya</taxon>
        <taxon>Ascomycota</taxon>
        <taxon>Pezizomycotina</taxon>
        <taxon>Dothideomycetes</taxon>
        <taxon>Pleosporomycetidae</taxon>
        <taxon>Mytilinidiales</taxon>
        <taxon>Mytilinidiaceae</taxon>
        <taxon>Mytilinidion</taxon>
    </lineage>
</organism>
<keyword evidence="2" id="KW-1185">Reference proteome</keyword>
<reference evidence="1 3" key="1">
    <citation type="journal article" date="2020" name="Stud. Mycol.">
        <title>101 Dothideomycetes genomes: a test case for predicting lifestyles and emergence of pathogens.</title>
        <authorList>
            <person name="Haridas S."/>
            <person name="Albert R."/>
            <person name="Binder M."/>
            <person name="Bloem J."/>
            <person name="Labutti K."/>
            <person name="Salamov A."/>
            <person name="Andreopoulos B."/>
            <person name="Baker S."/>
            <person name="Barry K."/>
            <person name="Bills G."/>
            <person name="Bluhm B."/>
            <person name="Cannon C."/>
            <person name="Castanera R."/>
            <person name="Culley D."/>
            <person name="Daum C."/>
            <person name="Ezra D."/>
            <person name="Gonzalez J."/>
            <person name="Henrissat B."/>
            <person name="Kuo A."/>
            <person name="Liang C."/>
            <person name="Lipzen A."/>
            <person name="Lutzoni F."/>
            <person name="Magnuson J."/>
            <person name="Mondo S."/>
            <person name="Nolan M."/>
            <person name="Ohm R."/>
            <person name="Pangilinan J."/>
            <person name="Park H.-J."/>
            <person name="Ramirez L."/>
            <person name="Alfaro M."/>
            <person name="Sun H."/>
            <person name="Tritt A."/>
            <person name="Yoshinaga Y."/>
            <person name="Zwiers L.-H."/>
            <person name="Turgeon B."/>
            <person name="Goodwin S."/>
            <person name="Spatafora J."/>
            <person name="Crous P."/>
            <person name="Grigoriev I."/>
        </authorList>
    </citation>
    <scope>NUCLEOTIDE SEQUENCE</scope>
    <source>
        <strain evidence="1 3">CBS 304.34</strain>
    </source>
</reference>